<dbReference type="RefSeq" id="XP_013024186.1">
    <property type="nucleotide sequence ID" value="XM_013168732.1"/>
</dbReference>
<evidence type="ECO:0000313" key="9">
    <source>
        <dbReference type="EMBL" id="EPY50907.1"/>
    </source>
</evidence>
<dbReference type="SMART" id="SM00397">
    <property type="entry name" value="t_SNARE"/>
    <property type="match status" value="1"/>
</dbReference>
<dbReference type="PROSITE" id="PS50192">
    <property type="entry name" value="T_SNARE"/>
    <property type="match status" value="1"/>
</dbReference>
<dbReference type="GO" id="GO:0000138">
    <property type="term" value="C:Golgi trans cisterna"/>
    <property type="evidence" value="ECO:0007669"/>
    <property type="project" value="EnsemblFungi"/>
</dbReference>
<dbReference type="GO" id="GO:0031902">
    <property type="term" value="C:late endosome membrane"/>
    <property type="evidence" value="ECO:0007669"/>
    <property type="project" value="EnsemblFungi"/>
</dbReference>
<dbReference type="Gene3D" id="1.20.5.110">
    <property type="match status" value="1"/>
</dbReference>
<evidence type="ECO:0000259" key="8">
    <source>
        <dbReference type="PROSITE" id="PS50192"/>
    </source>
</evidence>
<evidence type="ECO:0000313" key="10">
    <source>
        <dbReference type="Proteomes" id="UP000015464"/>
    </source>
</evidence>
<sequence length="237" mass="27352">MSKLLLLVDSTTKKINDYEKLIEFGNSPDAEIDSSLQDIRRQLQSLSQEQTRLEQNAQIPEYRLRESEAYLIRMQRRVESAEETLLRKRNAASQGPSFQSSYSSKQAAAAPLTSDATSNKSDIEMESIYQFEGNDPNPIDVNLLTQMHQQMLNEQEESLGGIEASVRKQKQLGYLMNDELEEHNQLIDHMDDDVDRVDKRLNLARNRLRKVTRKAKQYPRCCIILFLSLLLILVCFI</sequence>
<dbReference type="CDD" id="cd15859">
    <property type="entry name" value="SNARE_SYN8"/>
    <property type="match status" value="1"/>
</dbReference>
<dbReference type="GO" id="GO:0034058">
    <property type="term" value="P:endosomal vesicle fusion"/>
    <property type="evidence" value="ECO:0007669"/>
    <property type="project" value="EnsemblFungi"/>
</dbReference>
<proteinExistence type="predicted"/>
<comment type="subcellular location">
    <subcellularLocation>
        <location evidence="1">Membrane</location>
        <topology evidence="1">Single-pass membrane protein</topology>
    </subcellularLocation>
</comment>
<dbReference type="OMA" id="AKQYPRC"/>
<dbReference type="Proteomes" id="UP000015464">
    <property type="component" value="Unassembled WGS sequence"/>
</dbReference>
<organism evidence="9 10">
    <name type="scientific">Schizosaccharomyces cryophilus (strain OY26 / ATCC MYA-4695 / CBS 11777 / NBRC 106824 / NRRL Y48691)</name>
    <name type="common">Fission yeast</name>
    <dbReference type="NCBI Taxonomy" id="653667"/>
    <lineage>
        <taxon>Eukaryota</taxon>
        <taxon>Fungi</taxon>
        <taxon>Dikarya</taxon>
        <taxon>Ascomycota</taxon>
        <taxon>Taphrinomycotina</taxon>
        <taxon>Schizosaccharomycetes</taxon>
        <taxon>Schizosaccharomycetales</taxon>
        <taxon>Schizosaccharomycetaceae</taxon>
        <taxon>Schizosaccharomyces</taxon>
    </lineage>
</organism>
<keyword evidence="5" id="KW-0472">Membrane</keyword>
<dbReference type="SUPFAM" id="SSF58038">
    <property type="entry name" value="SNARE fusion complex"/>
    <property type="match status" value="1"/>
</dbReference>
<keyword evidence="4" id="KW-1133">Transmembrane helix</keyword>
<dbReference type="GO" id="GO:0006896">
    <property type="term" value="P:Golgi to vacuole transport"/>
    <property type="evidence" value="ECO:0007669"/>
    <property type="project" value="EnsemblFungi"/>
</dbReference>
<feature type="coiled-coil region" evidence="6">
    <location>
        <begin position="180"/>
        <end position="214"/>
    </location>
</feature>
<dbReference type="Pfam" id="PF05739">
    <property type="entry name" value="SNARE"/>
    <property type="match status" value="1"/>
</dbReference>
<feature type="region of interest" description="Disordered" evidence="7">
    <location>
        <begin position="87"/>
        <end position="119"/>
    </location>
</feature>
<dbReference type="OrthoDB" id="244190at2759"/>
<evidence type="ECO:0000256" key="4">
    <source>
        <dbReference type="ARBA" id="ARBA00022989"/>
    </source>
</evidence>
<evidence type="ECO:0000256" key="5">
    <source>
        <dbReference type="ARBA" id="ARBA00023136"/>
    </source>
</evidence>
<dbReference type="AlphaFoldDB" id="S9X1A3"/>
<dbReference type="eggNOG" id="KOG3202">
    <property type="taxonomic scope" value="Eukaryota"/>
</dbReference>
<dbReference type="GO" id="GO:0097576">
    <property type="term" value="P:vacuole fusion"/>
    <property type="evidence" value="ECO:0007669"/>
    <property type="project" value="EnsemblFungi"/>
</dbReference>
<dbReference type="GO" id="GO:0005802">
    <property type="term" value="C:trans-Golgi network"/>
    <property type="evidence" value="ECO:0007669"/>
    <property type="project" value="EnsemblFungi"/>
</dbReference>
<name>S9X1A3_SCHCR</name>
<evidence type="ECO:0000256" key="3">
    <source>
        <dbReference type="ARBA" id="ARBA00022692"/>
    </source>
</evidence>
<dbReference type="GeneID" id="25034889"/>
<keyword evidence="6" id="KW-0175">Coiled coil</keyword>
<feature type="domain" description="T-SNARE coiled-coil homology" evidence="8">
    <location>
        <begin position="149"/>
        <end position="211"/>
    </location>
</feature>
<evidence type="ECO:0000256" key="1">
    <source>
        <dbReference type="ARBA" id="ARBA00004167"/>
    </source>
</evidence>
<reference evidence="9 10" key="1">
    <citation type="journal article" date="2011" name="Science">
        <title>Comparative functional genomics of the fission yeasts.</title>
        <authorList>
            <person name="Rhind N."/>
            <person name="Chen Z."/>
            <person name="Yassour M."/>
            <person name="Thompson D.A."/>
            <person name="Haas B.J."/>
            <person name="Habib N."/>
            <person name="Wapinski I."/>
            <person name="Roy S."/>
            <person name="Lin M.F."/>
            <person name="Heiman D.I."/>
            <person name="Young S.K."/>
            <person name="Furuya K."/>
            <person name="Guo Y."/>
            <person name="Pidoux A."/>
            <person name="Chen H.M."/>
            <person name="Robbertse B."/>
            <person name="Goldberg J.M."/>
            <person name="Aoki K."/>
            <person name="Bayne E.H."/>
            <person name="Berlin A.M."/>
            <person name="Desjardins C.A."/>
            <person name="Dobbs E."/>
            <person name="Dukaj L."/>
            <person name="Fan L."/>
            <person name="FitzGerald M.G."/>
            <person name="French C."/>
            <person name="Gujja S."/>
            <person name="Hansen K."/>
            <person name="Keifenheim D."/>
            <person name="Levin J.Z."/>
            <person name="Mosher R.A."/>
            <person name="Mueller C.A."/>
            <person name="Pfiffner J."/>
            <person name="Priest M."/>
            <person name="Russ C."/>
            <person name="Smialowska A."/>
            <person name="Swoboda P."/>
            <person name="Sykes S.M."/>
            <person name="Vaughn M."/>
            <person name="Vengrova S."/>
            <person name="Yoder R."/>
            <person name="Zeng Q."/>
            <person name="Allshire R."/>
            <person name="Baulcombe D."/>
            <person name="Birren B.W."/>
            <person name="Brown W."/>
            <person name="Ekwall K."/>
            <person name="Kellis M."/>
            <person name="Leatherwood J."/>
            <person name="Levin H."/>
            <person name="Margalit H."/>
            <person name="Martienssen R."/>
            <person name="Nieduszynski C.A."/>
            <person name="Spatafora J.W."/>
            <person name="Friedman N."/>
            <person name="Dalgaard J.Z."/>
            <person name="Baumann P."/>
            <person name="Niki H."/>
            <person name="Regev A."/>
            <person name="Nusbaum C."/>
        </authorList>
    </citation>
    <scope>NUCLEOTIDE SEQUENCE [LARGE SCALE GENOMIC DNA]</scope>
    <source>
        <strain evidence="10">OY26 / ATCC MYA-4695 / CBS 11777 / NBRC 106824 / NRRL Y48691</strain>
    </source>
</reference>
<accession>S9X1A3</accession>
<keyword evidence="3" id="KW-0812">Transmembrane</keyword>
<keyword evidence="2" id="KW-0813">Transport</keyword>
<keyword evidence="10" id="KW-1185">Reference proteome</keyword>
<dbReference type="STRING" id="653667.S9X1A3"/>
<dbReference type="InterPro" id="IPR000727">
    <property type="entry name" value="T_SNARE_dom"/>
</dbReference>
<evidence type="ECO:0000256" key="6">
    <source>
        <dbReference type="SAM" id="Coils"/>
    </source>
</evidence>
<protein>
    <submittedName>
        <fullName evidence="9">SNARE Fsv1</fullName>
    </submittedName>
</protein>
<feature type="compositionally biased region" description="Low complexity" evidence="7">
    <location>
        <begin position="92"/>
        <end position="110"/>
    </location>
</feature>
<gene>
    <name evidence="9" type="ORF">SPOG_00557</name>
</gene>
<evidence type="ECO:0000256" key="2">
    <source>
        <dbReference type="ARBA" id="ARBA00022448"/>
    </source>
</evidence>
<evidence type="ECO:0000256" key="7">
    <source>
        <dbReference type="SAM" id="MobiDB-lite"/>
    </source>
</evidence>
<dbReference type="EMBL" id="KE546992">
    <property type="protein sequence ID" value="EPY50907.1"/>
    <property type="molecule type" value="Genomic_DNA"/>
</dbReference>
<dbReference type="HOGENOM" id="CLU_1062292_0_0_1"/>
<dbReference type="PANTHER" id="PTHR12791">
    <property type="entry name" value="GOLGI SNARE BET1-RELATED"/>
    <property type="match status" value="1"/>
</dbReference>